<evidence type="ECO:0000256" key="2">
    <source>
        <dbReference type="ARBA" id="ARBA00022737"/>
    </source>
</evidence>
<evidence type="ECO:0000313" key="8">
    <source>
        <dbReference type="Proteomes" id="UP000294850"/>
    </source>
</evidence>
<evidence type="ECO:0000259" key="6">
    <source>
        <dbReference type="Pfam" id="PF20703"/>
    </source>
</evidence>
<dbReference type="Pfam" id="PF20703">
    <property type="entry name" value="nSTAND1"/>
    <property type="match status" value="1"/>
</dbReference>
<protein>
    <recommendedName>
        <fullName evidence="6">Novel STAND NTPase 1 domain-containing protein</fullName>
    </recommendedName>
</protein>
<comment type="caution">
    <text evidence="7">The sequence shown here is derived from an EMBL/GenBank/DDBJ whole genome shotgun (WGS) entry which is preliminary data.</text>
</comment>
<dbReference type="InterPro" id="IPR001680">
    <property type="entry name" value="WD40_rpt"/>
</dbReference>
<dbReference type="RefSeq" id="WP_131957375.1">
    <property type="nucleotide sequence ID" value="NZ_SMFL01000002.1"/>
</dbReference>
<dbReference type="InterPro" id="IPR019775">
    <property type="entry name" value="WD40_repeat_CS"/>
</dbReference>
<dbReference type="Gene3D" id="3.40.50.300">
    <property type="entry name" value="P-loop containing nucleotide triphosphate hydrolases"/>
    <property type="match status" value="1"/>
</dbReference>
<evidence type="ECO:0000256" key="1">
    <source>
        <dbReference type="ARBA" id="ARBA00022574"/>
    </source>
</evidence>
<feature type="repeat" description="WD" evidence="3">
    <location>
        <begin position="711"/>
        <end position="745"/>
    </location>
</feature>
<dbReference type="PANTHER" id="PTHR19848">
    <property type="entry name" value="WD40 REPEAT PROTEIN"/>
    <property type="match status" value="1"/>
</dbReference>
<sequence length="1058" mass="119298">MVDITTLSNPFPGLRSYEYEDHSLFFGRESHILELRNKLLDARFLALIGSSGSGKSSLIKAGLIPSLENAQQVKEDWKVIVFRPGGNPVKSLIGALKVSLRREDISWENRDLEKAEEWLLSDPKAIFELLSVLRGRKILLVIDQFEEIFRFEFSNESGKGKQQSPAFINLLLTLINQRELPIHVVITMRSDYLDHCTEFKGLTEVINRGYYLLPKMNQEEIREVIVRPIETYGASIEPDLVKTLLQKLAENPDFLPILQHVLMRMWDRWKLTKTATSPISLVEYQAIGKMEESITQHAEEIFTQRLDEKRRLAAEKLFKTLIVLGPSDTSSLHPTSLREIEKISGVPDYLLIDVVLVFRENGVSFLTPRPGIKIDSDSIIDVAVEKVLTLWDRSRIWIEEELESAKLYKQLSYSAFLYQDGRTGLWVNPELQVGLKWMKESEPTIEWAQRYDPFFERAINFLDYSKKQYEQEVQHKEDRQRRELRKARTFATVLGVSSLISLLFLIVAMVLRTQAEQSEKTALDKESLALTERKRAEDQTKEAIAQKKIAEQQGIIAEQQKILTEEQKTIAVREQEKAVNESIAAKAARKIAEEQKIEADNARRIAVQSQKETEVQKEFAVTAQKESERQKVNAQQAQKEAEKSRNDALRQRSKAIARFIAIQSNQMPASDDLAALLALRAYDFNIKNGGERDNPEVYVALSKAAGANATLQGHNDIVRVVAEPEKAGNSIFATAGDDGVLNLWNTTATSSRPIPLKNPKQTFKSIRSILFAPDNSAVFVGTSNGQIVRWDNLTAGSLPTKTLIAHDGMVINLVIRNEDSKPRLISTSSTGQIRLWDITDKKLDVLKNVNLGVDLSCVVLSPDGKYLFYATGTEKILRIETADITKKPISYNFDKVRGRISTMAFTPDGSQLFLGSSTGALYSAKISSGEPLVSTIIGIQGSHTSGITGIAFNPDGSRVATSSFDSKIKIWNLQEDLSKQQPVVLSDFNSWVMDLRFTQDGKKLLASGADKTVRIWDINSASLFNEVSKKVARDLTEEEWDKYIGKDIPYEKLSRSVR</sequence>
<accession>A0A4R5DT06</accession>
<dbReference type="Pfam" id="PF00400">
    <property type="entry name" value="WD40"/>
    <property type="match status" value="3"/>
</dbReference>
<dbReference type="InterPro" id="IPR027417">
    <property type="entry name" value="P-loop_NTPase"/>
</dbReference>
<dbReference type="PROSITE" id="PS00678">
    <property type="entry name" value="WD_REPEATS_1"/>
    <property type="match status" value="2"/>
</dbReference>
<dbReference type="SUPFAM" id="SSF52540">
    <property type="entry name" value="P-loop containing nucleoside triphosphate hydrolases"/>
    <property type="match status" value="1"/>
</dbReference>
<dbReference type="AlphaFoldDB" id="A0A4R5DT06"/>
<feature type="repeat" description="WD" evidence="3">
    <location>
        <begin position="940"/>
        <end position="981"/>
    </location>
</feature>
<feature type="compositionally biased region" description="Basic and acidic residues" evidence="4">
    <location>
        <begin position="639"/>
        <end position="648"/>
    </location>
</feature>
<dbReference type="EMBL" id="SMFL01000002">
    <property type="protein sequence ID" value="TDE17509.1"/>
    <property type="molecule type" value="Genomic_DNA"/>
</dbReference>
<gene>
    <name evidence="7" type="ORF">E0F88_06360</name>
</gene>
<reference evidence="7 8" key="1">
    <citation type="submission" date="2019-03" db="EMBL/GenBank/DDBJ databases">
        <title>Dyadobacter AR-3-6 sp. nov., isolated from arctic soil.</title>
        <authorList>
            <person name="Chaudhary D.K."/>
        </authorList>
    </citation>
    <scope>NUCLEOTIDE SEQUENCE [LARGE SCALE GENOMIC DNA]</scope>
    <source>
        <strain evidence="7 8">AR-3-6</strain>
    </source>
</reference>
<keyword evidence="8" id="KW-1185">Reference proteome</keyword>
<organism evidence="7 8">
    <name type="scientific">Dyadobacter psychrotolerans</name>
    <dbReference type="NCBI Taxonomy" id="2541721"/>
    <lineage>
        <taxon>Bacteria</taxon>
        <taxon>Pseudomonadati</taxon>
        <taxon>Bacteroidota</taxon>
        <taxon>Cytophagia</taxon>
        <taxon>Cytophagales</taxon>
        <taxon>Spirosomataceae</taxon>
        <taxon>Dyadobacter</taxon>
    </lineage>
</organism>
<name>A0A4R5DT06_9BACT</name>
<dbReference type="InterPro" id="IPR049052">
    <property type="entry name" value="nSTAND1"/>
</dbReference>
<feature type="transmembrane region" description="Helical" evidence="5">
    <location>
        <begin position="489"/>
        <end position="511"/>
    </location>
</feature>
<dbReference type="Proteomes" id="UP000294850">
    <property type="component" value="Unassembled WGS sequence"/>
</dbReference>
<dbReference type="OrthoDB" id="414967at2"/>
<dbReference type="InterPro" id="IPR015943">
    <property type="entry name" value="WD40/YVTN_repeat-like_dom_sf"/>
</dbReference>
<feature type="domain" description="Novel STAND NTPase 1" evidence="6">
    <location>
        <begin position="10"/>
        <end position="420"/>
    </location>
</feature>
<feature type="region of interest" description="Disordered" evidence="4">
    <location>
        <begin position="622"/>
        <end position="648"/>
    </location>
</feature>
<dbReference type="SUPFAM" id="SSF101908">
    <property type="entry name" value="Putative isomerase YbhE"/>
    <property type="match status" value="1"/>
</dbReference>
<evidence type="ECO:0000256" key="5">
    <source>
        <dbReference type="SAM" id="Phobius"/>
    </source>
</evidence>
<dbReference type="PANTHER" id="PTHR19848:SF8">
    <property type="entry name" value="F-BOX AND WD REPEAT DOMAIN CONTAINING 7"/>
    <property type="match status" value="1"/>
</dbReference>
<evidence type="ECO:0000256" key="3">
    <source>
        <dbReference type="PROSITE-ProRule" id="PRU00221"/>
    </source>
</evidence>
<dbReference type="PROSITE" id="PS50082">
    <property type="entry name" value="WD_REPEATS_2"/>
    <property type="match status" value="3"/>
</dbReference>
<dbReference type="PROSITE" id="PS50294">
    <property type="entry name" value="WD_REPEATS_REGION"/>
    <property type="match status" value="2"/>
</dbReference>
<dbReference type="Gene3D" id="2.130.10.10">
    <property type="entry name" value="YVTN repeat-like/Quinoprotein amine dehydrogenase"/>
    <property type="match status" value="2"/>
</dbReference>
<evidence type="ECO:0000313" key="7">
    <source>
        <dbReference type="EMBL" id="TDE17509.1"/>
    </source>
</evidence>
<proteinExistence type="predicted"/>
<keyword evidence="5" id="KW-1133">Transmembrane helix</keyword>
<keyword evidence="5" id="KW-0472">Membrane</keyword>
<feature type="repeat" description="WD" evidence="3">
    <location>
        <begin position="985"/>
        <end position="1026"/>
    </location>
</feature>
<dbReference type="SMART" id="SM00320">
    <property type="entry name" value="WD40"/>
    <property type="match status" value="7"/>
</dbReference>
<dbReference type="PRINTS" id="PR00320">
    <property type="entry name" value="GPROTEINBRPT"/>
</dbReference>
<keyword evidence="5" id="KW-0812">Transmembrane</keyword>
<dbReference type="InterPro" id="IPR020472">
    <property type="entry name" value="WD40_PAC1"/>
</dbReference>
<keyword evidence="2" id="KW-0677">Repeat</keyword>
<dbReference type="CDD" id="cd00200">
    <property type="entry name" value="WD40"/>
    <property type="match status" value="1"/>
</dbReference>
<evidence type="ECO:0000256" key="4">
    <source>
        <dbReference type="SAM" id="MobiDB-lite"/>
    </source>
</evidence>
<keyword evidence="1 3" id="KW-0853">WD repeat</keyword>